<dbReference type="GO" id="GO:0005634">
    <property type="term" value="C:nucleus"/>
    <property type="evidence" value="ECO:0007669"/>
    <property type="project" value="TreeGrafter"/>
</dbReference>
<feature type="compositionally biased region" description="Basic and acidic residues" evidence="2">
    <location>
        <begin position="130"/>
        <end position="139"/>
    </location>
</feature>
<comment type="similarity">
    <text evidence="1">Belongs to the BTG family.</text>
</comment>
<feature type="compositionally biased region" description="Basic and acidic residues" evidence="2">
    <location>
        <begin position="166"/>
        <end position="187"/>
    </location>
</feature>
<evidence type="ECO:0000256" key="1">
    <source>
        <dbReference type="ARBA" id="ARBA00007989"/>
    </source>
</evidence>
<name>A0AAY4AES0_9TELE</name>
<dbReference type="SMART" id="SM00099">
    <property type="entry name" value="btg1"/>
    <property type="match status" value="1"/>
</dbReference>
<dbReference type="InterPro" id="IPR002087">
    <property type="entry name" value="Anti_prolifrtn"/>
</dbReference>
<reference evidence="4" key="3">
    <citation type="submission" date="2025-09" db="UniProtKB">
        <authorList>
            <consortium name="Ensembl"/>
        </authorList>
    </citation>
    <scope>IDENTIFICATION</scope>
</reference>
<proteinExistence type="inferred from homology"/>
<dbReference type="GO" id="GO:0005737">
    <property type="term" value="C:cytoplasm"/>
    <property type="evidence" value="ECO:0007669"/>
    <property type="project" value="TreeGrafter"/>
</dbReference>
<organism evidence="4 5">
    <name type="scientific">Denticeps clupeoides</name>
    <name type="common">denticle herring</name>
    <dbReference type="NCBI Taxonomy" id="299321"/>
    <lineage>
        <taxon>Eukaryota</taxon>
        <taxon>Metazoa</taxon>
        <taxon>Chordata</taxon>
        <taxon>Craniata</taxon>
        <taxon>Vertebrata</taxon>
        <taxon>Euteleostomi</taxon>
        <taxon>Actinopterygii</taxon>
        <taxon>Neopterygii</taxon>
        <taxon>Teleostei</taxon>
        <taxon>Clupei</taxon>
        <taxon>Clupeiformes</taxon>
        <taxon>Denticipitoidei</taxon>
        <taxon>Denticipitidae</taxon>
        <taxon>Denticeps</taxon>
    </lineage>
</organism>
<dbReference type="Proteomes" id="UP000694580">
    <property type="component" value="Chromosome 5"/>
</dbReference>
<dbReference type="FunFam" id="3.90.640.90:FF:000002">
    <property type="entry name" value="BTG anti-proliferation factor 4"/>
    <property type="match status" value="1"/>
</dbReference>
<feature type="compositionally biased region" description="Low complexity" evidence="2">
    <location>
        <begin position="140"/>
        <end position="160"/>
    </location>
</feature>
<gene>
    <name evidence="4" type="primary">si:dkey-79d12.5</name>
</gene>
<dbReference type="GeneTree" id="ENSGT00950000182952"/>
<accession>A0AAY4AES0</accession>
<dbReference type="InterPro" id="IPR036054">
    <property type="entry name" value="BTG-like_sf"/>
</dbReference>
<evidence type="ECO:0000259" key="3">
    <source>
        <dbReference type="PROSITE" id="PS00960"/>
    </source>
</evidence>
<evidence type="ECO:0000313" key="4">
    <source>
        <dbReference type="Ensembl" id="ENSDCDP00010007493.1"/>
    </source>
</evidence>
<reference evidence="4" key="2">
    <citation type="submission" date="2025-08" db="UniProtKB">
        <authorList>
            <consortium name="Ensembl"/>
        </authorList>
    </citation>
    <scope>IDENTIFICATION</scope>
</reference>
<evidence type="ECO:0000313" key="5">
    <source>
        <dbReference type="Proteomes" id="UP000694580"/>
    </source>
</evidence>
<dbReference type="AlphaFoldDB" id="A0AAY4AES0"/>
<dbReference type="SUPFAM" id="SSF160696">
    <property type="entry name" value="BTG domain-like"/>
    <property type="match status" value="1"/>
</dbReference>
<dbReference type="Gene3D" id="3.90.640.90">
    <property type="entry name" value="Anti-proliferative protein, N-terminal domain"/>
    <property type="match status" value="1"/>
</dbReference>
<reference evidence="4 5" key="1">
    <citation type="submission" date="2020-06" db="EMBL/GenBank/DDBJ databases">
        <authorList>
            <consortium name="Wellcome Sanger Institute Data Sharing"/>
        </authorList>
    </citation>
    <scope>NUCLEOTIDE SEQUENCE [LARGE SCALE GENOMIC DNA]</scope>
</reference>
<dbReference type="InterPro" id="IPR033332">
    <property type="entry name" value="BTG"/>
</dbReference>
<dbReference type="PANTHER" id="PTHR22978:SF12">
    <property type="entry name" value="MATERNAL B9.15 PROTEIN-LIKE ISOFORM X1"/>
    <property type="match status" value="1"/>
</dbReference>
<dbReference type="PROSITE" id="PS00960">
    <property type="entry name" value="BTG_1"/>
    <property type="match status" value="1"/>
</dbReference>
<dbReference type="Ensembl" id="ENSDCDT00010007869.1">
    <property type="protein sequence ID" value="ENSDCDP00010007493.1"/>
    <property type="gene ID" value="ENSDCDG00010003359.1"/>
</dbReference>
<protein>
    <recommendedName>
        <fullName evidence="3">Anti-proliferative protein domain-containing protein</fullName>
    </recommendedName>
</protein>
<feature type="domain" description="Anti-proliferative protein" evidence="3">
    <location>
        <begin position="46"/>
        <end position="66"/>
    </location>
</feature>
<feature type="region of interest" description="Disordered" evidence="2">
    <location>
        <begin position="122"/>
        <end position="187"/>
    </location>
</feature>
<sequence length="267" mass="30106">MRSEMKREVTAGVNFLKRLAVERGHVDGSKAGCFAAKLLELLCAKYRDHWFPDRPSKGQAFRCIRVNESAPWDECILQACDESGLRPSELGLPREITLWIDPLEVCVRSGENSRHFTVARFSDGEEDKEQEIKAEKDNGSLDTSDYHSASSSDCGSAVSSDAEEEVKERNEEEEKAKKGKAEKAEDKPFVIAMKPRLRTQRPRKLPKLQIPGLHYFYQPVWPQNKKKGPVFLATVCAPHPATLLAHYPPPQFIIPHATLQPWADVKA</sequence>
<dbReference type="PRINTS" id="PR00310">
    <property type="entry name" value="ANTIPRLFBTG1"/>
</dbReference>
<dbReference type="PANTHER" id="PTHR22978">
    <property type="entry name" value="B-CELL TRANSLOCATION GENE"/>
    <property type="match status" value="1"/>
</dbReference>
<dbReference type="Pfam" id="PF07742">
    <property type="entry name" value="BTG"/>
    <property type="match status" value="1"/>
</dbReference>
<evidence type="ECO:0000256" key="2">
    <source>
        <dbReference type="SAM" id="MobiDB-lite"/>
    </source>
</evidence>
<keyword evidence="5" id="KW-1185">Reference proteome</keyword>